<evidence type="ECO:0000313" key="3">
    <source>
        <dbReference type="Proteomes" id="UP000253772"/>
    </source>
</evidence>
<sequence>MASPLVLSAAAPLQGAHVLAGTCRSAGGSHTSRNPCVTVARTASLHFDSASYGPVPVMVRPPLGRSRRRSTCVRRRTSRYGRHRRTS</sequence>
<dbReference type="Proteomes" id="UP000253772">
    <property type="component" value="Chromosome c1"/>
</dbReference>
<name>A0A482IK17_9BURK</name>
<feature type="region of interest" description="Disordered" evidence="1">
    <location>
        <begin position="58"/>
        <end position="87"/>
    </location>
</feature>
<protein>
    <submittedName>
        <fullName evidence="2">Uncharacterized protein</fullName>
    </submittedName>
</protein>
<dbReference type="AlphaFoldDB" id="A0A482IK17"/>
<accession>A0A482IK17</accession>
<dbReference type="EMBL" id="CP037900">
    <property type="protein sequence ID" value="QBP08306.1"/>
    <property type="molecule type" value="Genomic_DNA"/>
</dbReference>
<gene>
    <name evidence="2" type="ORF">DDF84_000410</name>
</gene>
<feature type="compositionally biased region" description="Basic residues" evidence="1">
    <location>
        <begin position="65"/>
        <end position="87"/>
    </location>
</feature>
<reference evidence="2 3" key="1">
    <citation type="submission" date="2019-03" db="EMBL/GenBank/DDBJ databases">
        <title>Comparative insights into the high quality Complete genome sequence of highly metal resistant Cupriavidus metallidurans strain BS1 isolated from a gold-copper mine.</title>
        <authorList>
            <person name="Mazhar H.S."/>
            <person name="Rensing C."/>
        </authorList>
    </citation>
    <scope>NUCLEOTIDE SEQUENCE [LARGE SCALE GENOMIC DNA]</scope>
    <source>
        <strain evidence="2 3">BS1</strain>
    </source>
</reference>
<evidence type="ECO:0000313" key="2">
    <source>
        <dbReference type="EMBL" id="QBP08306.1"/>
    </source>
</evidence>
<evidence type="ECO:0000256" key="1">
    <source>
        <dbReference type="SAM" id="MobiDB-lite"/>
    </source>
</evidence>
<proteinExistence type="predicted"/>
<organism evidence="2 3">
    <name type="scientific">Cupriavidus metallidurans</name>
    <dbReference type="NCBI Taxonomy" id="119219"/>
    <lineage>
        <taxon>Bacteria</taxon>
        <taxon>Pseudomonadati</taxon>
        <taxon>Pseudomonadota</taxon>
        <taxon>Betaproteobacteria</taxon>
        <taxon>Burkholderiales</taxon>
        <taxon>Burkholderiaceae</taxon>
        <taxon>Cupriavidus</taxon>
    </lineage>
</organism>